<comment type="caution">
    <text evidence="2">The sequence shown here is derived from an EMBL/GenBank/DDBJ whole genome shotgun (WGS) entry which is preliminary data.</text>
</comment>
<dbReference type="Proteomes" id="UP000772434">
    <property type="component" value="Unassembled WGS sequence"/>
</dbReference>
<feature type="compositionally biased region" description="Low complexity" evidence="1">
    <location>
        <begin position="175"/>
        <end position="186"/>
    </location>
</feature>
<reference evidence="2" key="1">
    <citation type="submission" date="2020-11" db="EMBL/GenBank/DDBJ databases">
        <authorList>
            <consortium name="DOE Joint Genome Institute"/>
            <person name="Ahrendt S."/>
            <person name="Riley R."/>
            <person name="Andreopoulos W."/>
            <person name="Labutti K."/>
            <person name="Pangilinan J."/>
            <person name="Ruiz-Duenas F.J."/>
            <person name="Barrasa J.M."/>
            <person name="Sanchez-Garcia M."/>
            <person name="Camarero S."/>
            <person name="Miyauchi S."/>
            <person name="Serrano A."/>
            <person name="Linde D."/>
            <person name="Babiker R."/>
            <person name="Drula E."/>
            <person name="Ayuso-Fernandez I."/>
            <person name="Pacheco R."/>
            <person name="Padilla G."/>
            <person name="Ferreira P."/>
            <person name="Barriuso J."/>
            <person name="Kellner H."/>
            <person name="Castanera R."/>
            <person name="Alfaro M."/>
            <person name="Ramirez L."/>
            <person name="Pisabarro A.G."/>
            <person name="Kuo A."/>
            <person name="Tritt A."/>
            <person name="Lipzen A."/>
            <person name="He G."/>
            <person name="Yan M."/>
            <person name="Ng V."/>
            <person name="Cullen D."/>
            <person name="Martin F."/>
            <person name="Rosso M.-N."/>
            <person name="Henrissat B."/>
            <person name="Hibbett D."/>
            <person name="Martinez A.T."/>
            <person name="Grigoriev I.V."/>
        </authorList>
    </citation>
    <scope>NUCLEOTIDE SEQUENCE</scope>
    <source>
        <strain evidence="2">AH 40177</strain>
    </source>
</reference>
<proteinExistence type="predicted"/>
<sequence>MIVVSRAWERYFSLRFLIRETTHNNQVGFDFGNRLIPDSYPYINHTFHSPGTFTSFPVQTIQENSLNVERERVFEVDQGKNERIIGEVEREGEERWKVLNRSWRTGRKRERCRKYQKPLLPRTRIPPKPKSPAGRSRILRSGINIACSSPINVDVDTDLPDHAQAVSHGLPPPTYLLSSSSTLSPQPQLPTPLSYPSPSDVGIRCLVSGLRHGTGGGLTCDMGPKGKYVELEVAGGEFDLASLIMATAQVRNETLLPLHALCHETPKTK</sequence>
<name>A0A9P5TWS6_9AGAR</name>
<dbReference type="EMBL" id="JADNRY010000357">
    <property type="protein sequence ID" value="KAF9058695.1"/>
    <property type="molecule type" value="Genomic_DNA"/>
</dbReference>
<keyword evidence="3" id="KW-1185">Reference proteome</keyword>
<evidence type="ECO:0000313" key="2">
    <source>
        <dbReference type="EMBL" id="KAF9058695.1"/>
    </source>
</evidence>
<feature type="region of interest" description="Disordered" evidence="1">
    <location>
        <begin position="163"/>
        <end position="195"/>
    </location>
</feature>
<evidence type="ECO:0000256" key="1">
    <source>
        <dbReference type="SAM" id="MobiDB-lite"/>
    </source>
</evidence>
<organism evidence="2 3">
    <name type="scientific">Rhodocollybia butyracea</name>
    <dbReference type="NCBI Taxonomy" id="206335"/>
    <lineage>
        <taxon>Eukaryota</taxon>
        <taxon>Fungi</taxon>
        <taxon>Dikarya</taxon>
        <taxon>Basidiomycota</taxon>
        <taxon>Agaricomycotina</taxon>
        <taxon>Agaricomycetes</taxon>
        <taxon>Agaricomycetidae</taxon>
        <taxon>Agaricales</taxon>
        <taxon>Marasmiineae</taxon>
        <taxon>Omphalotaceae</taxon>
        <taxon>Rhodocollybia</taxon>
    </lineage>
</organism>
<evidence type="ECO:0000313" key="3">
    <source>
        <dbReference type="Proteomes" id="UP000772434"/>
    </source>
</evidence>
<gene>
    <name evidence="2" type="ORF">BDP27DRAFT_1372285</name>
</gene>
<accession>A0A9P5TWS6</accession>
<dbReference type="AlphaFoldDB" id="A0A9P5TWS6"/>
<protein>
    <submittedName>
        <fullName evidence="2">Uncharacterized protein</fullName>
    </submittedName>
</protein>